<keyword evidence="6" id="KW-1185">Reference proteome</keyword>
<feature type="compositionally biased region" description="Basic and acidic residues" evidence="3">
    <location>
        <begin position="1"/>
        <end position="14"/>
    </location>
</feature>
<feature type="coiled-coil region" evidence="2">
    <location>
        <begin position="35"/>
        <end position="62"/>
    </location>
</feature>
<dbReference type="PANTHER" id="PTHR22903:SF8">
    <property type="entry name" value="MAX-1A"/>
    <property type="match status" value="1"/>
</dbReference>
<accession>A0A0R3W2G0</accession>
<proteinExistence type="predicted"/>
<dbReference type="Gene3D" id="2.30.29.30">
    <property type="entry name" value="Pleckstrin-homology domain (PH domain)/Phosphotyrosine-binding domain (PTB)"/>
    <property type="match status" value="1"/>
</dbReference>
<keyword evidence="2" id="KW-0175">Coiled coil</keyword>
<dbReference type="Proteomes" id="UP000282613">
    <property type="component" value="Unassembled WGS sequence"/>
</dbReference>
<dbReference type="Pfam" id="PF00169">
    <property type="entry name" value="PH"/>
    <property type="match status" value="1"/>
</dbReference>
<feature type="compositionally biased region" description="Low complexity" evidence="3">
    <location>
        <begin position="1419"/>
        <end position="1432"/>
    </location>
</feature>
<dbReference type="InterPro" id="IPR038185">
    <property type="entry name" value="MyTH4_dom_sf"/>
</dbReference>
<evidence type="ECO:0000256" key="1">
    <source>
        <dbReference type="ARBA" id="ARBA00022737"/>
    </source>
</evidence>
<dbReference type="SUPFAM" id="SSF50729">
    <property type="entry name" value="PH domain-like"/>
    <property type="match status" value="2"/>
</dbReference>
<protein>
    <submittedName>
        <fullName evidence="7">PH domain-containing protein</fullName>
    </submittedName>
</protein>
<dbReference type="EMBL" id="UYRS01018323">
    <property type="protein sequence ID" value="VDK32708.1"/>
    <property type="molecule type" value="Genomic_DNA"/>
</dbReference>
<name>A0A0R3W2G0_TAEAS</name>
<feature type="region of interest" description="Disordered" evidence="3">
    <location>
        <begin position="1408"/>
        <end position="1432"/>
    </location>
</feature>
<dbReference type="Gene3D" id="1.25.40.530">
    <property type="entry name" value="MyTH4 domain"/>
    <property type="match status" value="1"/>
</dbReference>
<dbReference type="InterPro" id="IPR011993">
    <property type="entry name" value="PH-like_dom_sf"/>
</dbReference>
<evidence type="ECO:0000313" key="5">
    <source>
        <dbReference type="EMBL" id="VDK32708.1"/>
    </source>
</evidence>
<dbReference type="OrthoDB" id="6285196at2759"/>
<evidence type="ECO:0000313" key="6">
    <source>
        <dbReference type="Proteomes" id="UP000282613"/>
    </source>
</evidence>
<dbReference type="PROSITE" id="PS50003">
    <property type="entry name" value="PH_DOMAIN"/>
    <property type="match status" value="2"/>
</dbReference>
<keyword evidence="1" id="KW-0677">Repeat</keyword>
<evidence type="ECO:0000259" key="4">
    <source>
        <dbReference type="PROSITE" id="PS50003"/>
    </source>
</evidence>
<reference evidence="5 6" key="2">
    <citation type="submission" date="2018-11" db="EMBL/GenBank/DDBJ databases">
        <authorList>
            <consortium name="Pathogen Informatics"/>
        </authorList>
    </citation>
    <scope>NUCLEOTIDE SEQUENCE [LARGE SCALE GENOMIC DNA]</scope>
</reference>
<evidence type="ECO:0000256" key="3">
    <source>
        <dbReference type="SAM" id="MobiDB-lite"/>
    </source>
</evidence>
<dbReference type="SMART" id="SM00233">
    <property type="entry name" value="PH"/>
    <property type="match status" value="2"/>
</dbReference>
<feature type="region of interest" description="Disordered" evidence="3">
    <location>
        <begin position="918"/>
        <end position="937"/>
    </location>
</feature>
<organism evidence="7">
    <name type="scientific">Taenia asiatica</name>
    <name type="common">Asian tapeworm</name>
    <dbReference type="NCBI Taxonomy" id="60517"/>
    <lineage>
        <taxon>Eukaryota</taxon>
        <taxon>Metazoa</taxon>
        <taxon>Spiralia</taxon>
        <taxon>Lophotrochozoa</taxon>
        <taxon>Platyhelminthes</taxon>
        <taxon>Cestoda</taxon>
        <taxon>Eucestoda</taxon>
        <taxon>Cyclophyllidea</taxon>
        <taxon>Taeniidae</taxon>
        <taxon>Taenia</taxon>
    </lineage>
</organism>
<feature type="domain" description="PH" evidence="4">
    <location>
        <begin position="623"/>
        <end position="752"/>
    </location>
</feature>
<feature type="region of interest" description="Disordered" evidence="3">
    <location>
        <begin position="983"/>
        <end position="1002"/>
    </location>
</feature>
<feature type="compositionally biased region" description="Low complexity" evidence="3">
    <location>
        <begin position="439"/>
        <end position="460"/>
    </location>
</feature>
<dbReference type="WBParaSite" id="TASK_0000400201-mRNA-1">
    <property type="protein sequence ID" value="TASK_0000400201-mRNA-1"/>
    <property type="gene ID" value="TASK_0000400201"/>
</dbReference>
<gene>
    <name evidence="5" type="ORF">TASK_LOCUS4003</name>
</gene>
<dbReference type="InterPro" id="IPR001849">
    <property type="entry name" value="PH_domain"/>
</dbReference>
<feature type="compositionally biased region" description="Low complexity" evidence="3">
    <location>
        <begin position="467"/>
        <end position="478"/>
    </location>
</feature>
<feature type="region of interest" description="Disordered" evidence="3">
    <location>
        <begin position="429"/>
        <end position="490"/>
    </location>
</feature>
<sequence>MQKTPSERSSEGSTERPPIAASWSPEERLTVVAKLHDLELVNKRLTEEKSHLQRQLHHVLRRLASDRFIRHGRDLEDISNLLCELIQSAEGERPSSSTIQAPLASTESTSWMESNGPLSLTQYSSLSDTFEKIVLEQDPVAKVSLELSSSEEAEGSRLPEEVVQAGKKVDTTATTSTIAVELYHSPSSSEASEEQVDWELHIPPSSPALSYSTESLASVEGVSTSHIRSPLGPRTHTTPQTPVLSRRLQYTSSLPSSPHKYLPRQDTIRGIEEARRSVSKWLELSVPGVVEKAKQEAVKIPPSPKKVESIVERVQRSPYVPHPLRQALRRSSHKPRVKVGPSDDFLNDFFSSSATTSKTLHEEGLHAAIIFSRFTEVARELGSLFTHLHAYTCARKHCFAIQSIPAQELQISINYFLKTRRTNFDRLCGEETSSEEARSTAGIPLTTPTIEITPLPQKSPSLPPHPSTSHFRSSSASTEYNIPPTEDSNNNMEMEQLEAQKKSTHHAGTLSKLSSRFKLWQRFWCVLADKSLLFYADESEVEKWPKKCINLADVQRVERRHDHRPEGRGKSTVTSAINLVLHSGKIYTLRSARITETRVWENKLRRALRCVQAERIYHMYGAQLVTSGWLRRYRRGQSHRVWGMLMGTFLVYARDARGQYLTGFRDLTTTYIRCLAEPEERSADIDPERASSQLAYDDYDAPDSESDTGIDINGVSKLTISLWAPNRDPVYLVCSNDDEYERWKYHLFRACWFSSLAGDPTVSSTEPESRFLHLWKQLVRSSCVLHRSHSEVPLKEPLSRILDPLLENEALRLSEKLLSLSNLHTRRQERMVEENSHRPSAMFRFPVDADKYNLIKEIAQMCIESSGLKDELFLQLIKQATPSTYALRTEVRQFGTEPTRRRATRVVDLLCHRDGAEGRRAVSTQRQQPESQRFSSPSGYSYKWIPIIVMWECLAIYSTVFLPSPPVLACLQAYLSQFTARAETSQEEHTTSPHGRRRKATEARKLYSEVSRFAAFCTDMLMRCRIRGGRRISPSCFEVVAISLRNPYTHSLPFSLPIHIHLPSGYEVVSFDGTMKVSQLMGSLLSKLGLSEAVTQNLCHCGLYCRISGPQYLFGRAPARPKMTYLEAEWNVCDVISLYESTLTRTDQGSDFSLEDMTIDIVFLITAVSKKAIIQTSPLTERIMDIVAHQIHSDLYSGELNIILRGVHFLELTALMCRCDYVDYAELQRRQEVSLTQIVNQYFPQHCLTVWGREDDQALIELKLLLLERWNKVCRETSHPEGSTDSTELRLPRPSYAYTMYFWRLHPAGACVRHYPCNLINIPEVPPDETIWLVSSFDKISLLRIYTFDSIVPHPIHPNGIERAVSGMACFKHIPLNRVVSFGVQQTGAFFLVFSKVSKTRHLRRKQEHIRRHSSKGESATSTTSTVTATVTKARRSASIREPYAKVSFPEPETQLEKLLFFVRDLCEINELCQVLTFYLENSQ</sequence>
<evidence type="ECO:0000313" key="7">
    <source>
        <dbReference type="WBParaSite" id="TASK_0000400201-mRNA-1"/>
    </source>
</evidence>
<reference evidence="7" key="1">
    <citation type="submission" date="2017-02" db="UniProtKB">
        <authorList>
            <consortium name="WormBaseParasite"/>
        </authorList>
    </citation>
    <scope>IDENTIFICATION</scope>
</reference>
<evidence type="ECO:0000256" key="2">
    <source>
        <dbReference type="SAM" id="Coils"/>
    </source>
</evidence>
<dbReference type="PANTHER" id="PTHR22903">
    <property type="entry name" value="PLEKHH PROTEIN"/>
    <property type="match status" value="1"/>
</dbReference>
<feature type="compositionally biased region" description="Polar residues" evidence="3">
    <location>
        <begin position="922"/>
        <end position="937"/>
    </location>
</feature>
<feature type="region of interest" description="Disordered" evidence="3">
    <location>
        <begin position="1"/>
        <end position="23"/>
    </location>
</feature>
<feature type="domain" description="PH" evidence="4">
    <location>
        <begin position="503"/>
        <end position="609"/>
    </location>
</feature>